<gene>
    <name evidence="1" type="ORF">ELQ35_18225</name>
</gene>
<comment type="caution">
    <text evidence="1">The sequence shown here is derived from an EMBL/GenBank/DDBJ whole genome shotgun (WGS) entry which is preliminary data.</text>
</comment>
<keyword evidence="2" id="KW-1185">Reference proteome</keyword>
<proteinExistence type="predicted"/>
<dbReference type="SUPFAM" id="SSF55008">
    <property type="entry name" value="HMA, heavy metal-associated domain"/>
    <property type="match status" value="1"/>
</dbReference>
<dbReference type="AlphaFoldDB" id="A0A433HEA2"/>
<dbReference type="Gene3D" id="3.30.70.100">
    <property type="match status" value="1"/>
</dbReference>
<dbReference type="InterPro" id="IPR036163">
    <property type="entry name" value="HMA_dom_sf"/>
</dbReference>
<organism evidence="1 2">
    <name type="scientific">Peribacillus cavernae</name>
    <dbReference type="NCBI Taxonomy" id="1674310"/>
    <lineage>
        <taxon>Bacteria</taxon>
        <taxon>Bacillati</taxon>
        <taxon>Bacillota</taxon>
        <taxon>Bacilli</taxon>
        <taxon>Bacillales</taxon>
        <taxon>Bacillaceae</taxon>
        <taxon>Peribacillus</taxon>
    </lineage>
</organism>
<dbReference type="GO" id="GO:0046872">
    <property type="term" value="F:metal ion binding"/>
    <property type="evidence" value="ECO:0007669"/>
    <property type="project" value="InterPro"/>
</dbReference>
<protein>
    <recommendedName>
        <fullName evidence="3">Copper chaperone</fullName>
    </recommendedName>
</protein>
<reference evidence="1 2" key="1">
    <citation type="submission" date="2018-12" db="EMBL/GenBank/DDBJ databases">
        <title>Bacillus chawlae sp. nov., Bacillus glennii sp. nov., and Bacillus saganii sp. nov. Isolated from the Vehicle Assembly Building at Kennedy Space Center where the Viking Spacecraft were Assembled.</title>
        <authorList>
            <person name="Seuylemezian A."/>
            <person name="Vaishampayan P."/>
        </authorList>
    </citation>
    <scope>NUCLEOTIDE SEQUENCE [LARGE SCALE GENOMIC DNA]</scope>
    <source>
        <strain evidence="1 2">L5</strain>
    </source>
</reference>
<sequence>MDSTTIYVKEAISSGAIQTLESLLLQSEGIERAIVDTDDGEVKVEFDRNKISHDQIILKLEEHGLNVTK</sequence>
<dbReference type="EMBL" id="RYZZ01000033">
    <property type="protein sequence ID" value="RUQ26638.1"/>
    <property type="molecule type" value="Genomic_DNA"/>
</dbReference>
<dbReference type="Proteomes" id="UP000267430">
    <property type="component" value="Unassembled WGS sequence"/>
</dbReference>
<accession>A0A433HEA2</accession>
<dbReference type="RefSeq" id="WP_126866632.1">
    <property type="nucleotide sequence ID" value="NZ_JAUSTX010000012.1"/>
</dbReference>
<evidence type="ECO:0000313" key="1">
    <source>
        <dbReference type="EMBL" id="RUQ26638.1"/>
    </source>
</evidence>
<evidence type="ECO:0008006" key="3">
    <source>
        <dbReference type="Google" id="ProtNLM"/>
    </source>
</evidence>
<evidence type="ECO:0000313" key="2">
    <source>
        <dbReference type="Proteomes" id="UP000267430"/>
    </source>
</evidence>
<name>A0A433HEA2_9BACI</name>
<dbReference type="OrthoDB" id="2428971at2"/>